<protein>
    <submittedName>
        <fullName evidence="1">Uncharacterized protein</fullName>
    </submittedName>
</protein>
<dbReference type="AlphaFoldDB" id="A0A552UWN5"/>
<evidence type="ECO:0000313" key="2">
    <source>
        <dbReference type="Proteomes" id="UP000320643"/>
    </source>
</evidence>
<dbReference type="EMBL" id="VJVZ01000012">
    <property type="protein sequence ID" value="TRW22570.1"/>
    <property type="molecule type" value="Genomic_DNA"/>
</dbReference>
<sequence>MSSAAQILQAEFTLLKKDIIAAYEASGMATSGNWGKSVQVVSLPNGISIMADGYINGRKPGKVPPSEAIEAWLIKKGIAARVRDDISTSSLAFLIARKIAKKGWQPKPGTQNPVDAVATPQRIQQIIDKVGQAHLATFTTDILNSLNQISV</sequence>
<name>A0A552UWN5_9FLAO</name>
<dbReference type="Proteomes" id="UP000320643">
    <property type="component" value="Unassembled WGS sequence"/>
</dbReference>
<comment type="caution">
    <text evidence="1">The sequence shown here is derived from an EMBL/GenBank/DDBJ whole genome shotgun (WGS) entry which is preliminary data.</text>
</comment>
<accession>A0A552UWN5</accession>
<keyword evidence="2" id="KW-1185">Reference proteome</keyword>
<dbReference type="OrthoDB" id="1258601at2"/>
<evidence type="ECO:0000313" key="1">
    <source>
        <dbReference type="EMBL" id="TRW22570.1"/>
    </source>
</evidence>
<gene>
    <name evidence="1" type="ORF">FMM05_16960</name>
</gene>
<proteinExistence type="predicted"/>
<reference evidence="1 2" key="1">
    <citation type="submission" date="2019-07" db="EMBL/GenBank/DDBJ databases">
        <title>Flavobacterium sp. nov., isolated from glacier ice.</title>
        <authorList>
            <person name="Liu Q."/>
            <person name="Xin Y.-H."/>
        </authorList>
    </citation>
    <scope>NUCLEOTIDE SEQUENCE [LARGE SCALE GENOMIC DNA]</scope>
    <source>
        <strain evidence="1 2">ZT4R6</strain>
    </source>
</reference>
<dbReference type="RefSeq" id="WP_143374613.1">
    <property type="nucleotide sequence ID" value="NZ_VJVZ01000012.1"/>
</dbReference>
<organism evidence="1 2">
    <name type="scientific">Flavobacterium zepuense</name>
    <dbReference type="NCBI Taxonomy" id="2593302"/>
    <lineage>
        <taxon>Bacteria</taxon>
        <taxon>Pseudomonadati</taxon>
        <taxon>Bacteroidota</taxon>
        <taxon>Flavobacteriia</taxon>
        <taxon>Flavobacteriales</taxon>
        <taxon>Flavobacteriaceae</taxon>
        <taxon>Flavobacterium</taxon>
    </lineage>
</organism>